<dbReference type="Proteomes" id="UP000190460">
    <property type="component" value="Unassembled WGS sequence"/>
</dbReference>
<dbReference type="InterPro" id="IPR016181">
    <property type="entry name" value="Acyl_CoA_acyltransferase"/>
</dbReference>
<dbReference type="STRING" id="92487.SAMN02745130_02130"/>
<name>A0A1T4WU87_9GAMM</name>
<feature type="domain" description="BioF2-like acetyltransferase" evidence="1">
    <location>
        <begin position="151"/>
        <end position="279"/>
    </location>
</feature>
<dbReference type="PANTHER" id="PTHR36174:SF1">
    <property type="entry name" value="LIPID II:GLYCINE GLYCYLTRANSFERASE"/>
    <property type="match status" value="1"/>
</dbReference>
<dbReference type="Pfam" id="PF13480">
    <property type="entry name" value="Acetyltransf_6"/>
    <property type="match status" value="1"/>
</dbReference>
<dbReference type="InterPro" id="IPR038740">
    <property type="entry name" value="BioF2-like_GNAT_dom"/>
</dbReference>
<dbReference type="InterPro" id="IPR050644">
    <property type="entry name" value="PG_Glycine_Bridge_Synth"/>
</dbReference>
<protein>
    <submittedName>
        <fullName evidence="2">Acetyltransferase (GNAT) domain-containing protein</fullName>
    </submittedName>
</protein>
<dbReference type="SUPFAM" id="SSF55729">
    <property type="entry name" value="Acyl-CoA N-acyltransferases (Nat)"/>
    <property type="match status" value="1"/>
</dbReference>
<dbReference type="GO" id="GO:0016740">
    <property type="term" value="F:transferase activity"/>
    <property type="evidence" value="ECO:0007669"/>
    <property type="project" value="UniProtKB-KW"/>
</dbReference>
<reference evidence="2 3" key="1">
    <citation type="submission" date="2017-02" db="EMBL/GenBank/DDBJ databases">
        <authorList>
            <person name="Peterson S.W."/>
        </authorList>
    </citation>
    <scope>NUCLEOTIDE SEQUENCE [LARGE SCALE GENOMIC DNA]</scope>
    <source>
        <strain evidence="2 3">ATCC 49788</strain>
    </source>
</reference>
<dbReference type="Gene3D" id="3.40.630.30">
    <property type="match status" value="1"/>
</dbReference>
<dbReference type="AlphaFoldDB" id="A0A1T4WU87"/>
<keyword evidence="2" id="KW-0808">Transferase</keyword>
<organism evidence="2 3">
    <name type="scientific">Thiothrix eikelboomii</name>
    <dbReference type="NCBI Taxonomy" id="92487"/>
    <lineage>
        <taxon>Bacteria</taxon>
        <taxon>Pseudomonadati</taxon>
        <taxon>Pseudomonadota</taxon>
        <taxon>Gammaproteobacteria</taxon>
        <taxon>Thiotrichales</taxon>
        <taxon>Thiotrichaceae</taxon>
        <taxon>Thiothrix</taxon>
    </lineage>
</organism>
<dbReference type="OrthoDB" id="9773932at2"/>
<dbReference type="PANTHER" id="PTHR36174">
    <property type="entry name" value="LIPID II:GLYCINE GLYCYLTRANSFERASE"/>
    <property type="match status" value="1"/>
</dbReference>
<dbReference type="EMBL" id="FUYB01000009">
    <property type="protein sequence ID" value="SKA80874.1"/>
    <property type="molecule type" value="Genomic_DNA"/>
</dbReference>
<evidence type="ECO:0000313" key="3">
    <source>
        <dbReference type="Proteomes" id="UP000190460"/>
    </source>
</evidence>
<proteinExistence type="predicted"/>
<dbReference type="RefSeq" id="WP_078922596.1">
    <property type="nucleotide sequence ID" value="NZ_FUYB01000009.1"/>
</dbReference>
<sequence>MAIRIKELNNSAEPSSDLGLNELNEKVFTRPAFRLALAREYKLQAIDLELAFHDQMISIPAFLKNTALGLGANTLIIGAGFDKTGEINTPTGLEYSALVSELLAQLPALNLKAQRLDWRTTQSLPCAIDHSDKVELIVDLSKTCDQRLKDFSKSTRRNIRLAFKQGFHFRIGNDLELLQAFYALYLKQMHEVGSLPHSWRFFAELHHHYQASMSLFVGYFAETPVVAALAFSSKDELYGAWMGLDPAYKKENVFLTMLWSIIEYCEQTGKPYYNLGRSSVASHAYDFKLRLADYTRPIHYYELPIPKAKSSRSPVYSSASWLIRNSPPFVMNTLSRHLLHKFY</sequence>
<evidence type="ECO:0000259" key="1">
    <source>
        <dbReference type="Pfam" id="PF13480"/>
    </source>
</evidence>
<accession>A0A1T4WU87</accession>
<evidence type="ECO:0000313" key="2">
    <source>
        <dbReference type="EMBL" id="SKA80874.1"/>
    </source>
</evidence>
<keyword evidence="3" id="KW-1185">Reference proteome</keyword>
<gene>
    <name evidence="2" type="ORF">SAMN02745130_02130</name>
</gene>